<evidence type="ECO:0000256" key="1">
    <source>
        <dbReference type="SAM" id="Coils"/>
    </source>
</evidence>
<gene>
    <name evidence="3" type="ORF">MHPYR_170001</name>
</gene>
<name>A0A1Y5P3Z8_9MYCO</name>
<evidence type="ECO:0000256" key="2">
    <source>
        <dbReference type="SAM" id="MobiDB-lite"/>
    </source>
</evidence>
<dbReference type="EMBL" id="FLQS01000009">
    <property type="protein sequence ID" value="SBS73416.1"/>
    <property type="molecule type" value="Genomic_DNA"/>
</dbReference>
<sequence>MPVKYFTSAAELGGQVAMSLVNLVDAQPGIGWVRGDTVLSGEAEREILTLRAQLAEAKEKSQTLVAEKNQQIDPATLVGGEDLVNVALRVYSGNWNDDTSMWVRSKVSWNDILGTIGPALIDEATEDEVESKLELCIYLGDMGEKDNEAVTQVKNRQLSMQKRDFETIIVHLRALGLIESGTRKRVPSDTNKYLRLTPLGQQKLSALKAIKRGAKKNPEKNTLSKAPVKATAKKAAEKIPAKKTPAQRRSSATK</sequence>
<accession>A0A1Y5P3Z8</accession>
<proteinExistence type="predicted"/>
<keyword evidence="1" id="KW-0175">Coiled coil</keyword>
<dbReference type="AlphaFoldDB" id="A0A1Y5P3Z8"/>
<feature type="coiled-coil region" evidence="1">
    <location>
        <begin position="40"/>
        <end position="67"/>
    </location>
</feature>
<protein>
    <submittedName>
        <fullName evidence="3">Uncharacterized protein</fullName>
    </submittedName>
</protein>
<organism evidence="3">
    <name type="scientific">uncultured Mycobacterium sp</name>
    <dbReference type="NCBI Taxonomy" id="171292"/>
    <lineage>
        <taxon>Bacteria</taxon>
        <taxon>Bacillati</taxon>
        <taxon>Actinomycetota</taxon>
        <taxon>Actinomycetes</taxon>
        <taxon>Mycobacteriales</taxon>
        <taxon>Mycobacteriaceae</taxon>
        <taxon>Mycobacterium</taxon>
        <taxon>environmental samples</taxon>
    </lineage>
</organism>
<feature type="region of interest" description="Disordered" evidence="2">
    <location>
        <begin position="212"/>
        <end position="254"/>
    </location>
</feature>
<evidence type="ECO:0000313" key="3">
    <source>
        <dbReference type="EMBL" id="SBS73416.1"/>
    </source>
</evidence>
<reference evidence="3" key="1">
    <citation type="submission" date="2016-03" db="EMBL/GenBank/DDBJ databases">
        <authorList>
            <person name="Ploux O."/>
        </authorList>
    </citation>
    <scope>NUCLEOTIDE SEQUENCE</scope>
    <source>
        <strain evidence="3">UC10</strain>
    </source>
</reference>